<dbReference type="Pfam" id="PF22468">
    <property type="entry name" value="ACT_9"/>
    <property type="match status" value="1"/>
</dbReference>
<dbReference type="InterPro" id="IPR001048">
    <property type="entry name" value="Asp/Glu/Uridylate_kinase"/>
</dbReference>
<feature type="domain" description="Aspartokinase ACT" evidence="19">
    <location>
        <begin position="349"/>
        <end position="405"/>
    </location>
</feature>
<dbReference type="InterPro" id="IPR041740">
    <property type="entry name" value="AKii-LysC-BS"/>
</dbReference>
<dbReference type="NCBIfam" id="TIGR00657">
    <property type="entry name" value="asp_kinases"/>
    <property type="match status" value="1"/>
</dbReference>
<keyword evidence="9 16" id="KW-0808">Transferase</keyword>
<evidence type="ECO:0000256" key="14">
    <source>
        <dbReference type="ARBA" id="ARBA00023154"/>
    </source>
</evidence>
<evidence type="ECO:0000256" key="9">
    <source>
        <dbReference type="ARBA" id="ARBA00022679"/>
    </source>
</evidence>
<keyword evidence="10" id="KW-0547">Nucleotide-binding</keyword>
<sequence>MALVVQKYGGSSLGTPELILRVAQRVIATRAAGHDVVVVASAMGDSTDDLLDLAARVSRAPGPARELDMLLTSGERISNALLAIALTDLGQPACSLSGPQAGVFTTPEHGNARIVDVLPTRVRQELDRGQVVLVAGFQGLCKDTDDVTTLGRGGSDTTAVALAGALRADVCEIYTDVDGVCTADPRVVPAARVLDRVPYAEMLELAAHGAKVLMPRSVEYARRHGVAVHVRSSFTDRPGTLVADRPHPADQEVEMEKTAVTAIAHDRGVALVTVTGVPDDPTRTAKVFRVLADAGVEVSTPVHKGTRGHVDLSFTVAHTSAPTALTALHTAVTDIGFTAVTCDHQVGTISVVGAALCSEVTATICETFAALRVRVGLLTTSALRITALCAQDELDRAVRALHEVFALSTDNIGDQAAVYAGTGRGW</sequence>
<evidence type="ECO:0000256" key="7">
    <source>
        <dbReference type="ARBA" id="ARBA00016273"/>
    </source>
</evidence>
<evidence type="ECO:0000256" key="10">
    <source>
        <dbReference type="ARBA" id="ARBA00022741"/>
    </source>
</evidence>
<dbReference type="RefSeq" id="WP_253886082.1">
    <property type="nucleotide sequence ID" value="NZ_BAAAVB010000016.1"/>
</dbReference>
<evidence type="ECO:0000256" key="3">
    <source>
        <dbReference type="ARBA" id="ARBA00004986"/>
    </source>
</evidence>
<evidence type="ECO:0000256" key="13">
    <source>
        <dbReference type="ARBA" id="ARBA00022915"/>
    </source>
</evidence>
<keyword evidence="11 16" id="KW-0418">Kinase</keyword>
<evidence type="ECO:0000256" key="6">
    <source>
        <dbReference type="ARBA" id="ARBA00013059"/>
    </source>
</evidence>
<evidence type="ECO:0000259" key="19">
    <source>
        <dbReference type="Pfam" id="PF22468"/>
    </source>
</evidence>
<evidence type="ECO:0000313" key="21">
    <source>
        <dbReference type="Proteomes" id="UP001205185"/>
    </source>
</evidence>
<dbReference type="InterPro" id="IPR018042">
    <property type="entry name" value="Aspartate_kinase_CS"/>
</dbReference>
<dbReference type="Pfam" id="PF00696">
    <property type="entry name" value="AA_kinase"/>
    <property type="match status" value="1"/>
</dbReference>
<comment type="pathway">
    <text evidence="3 17">Amino-acid biosynthesis; L-methionine biosynthesis via de novo pathway; L-homoserine from L-aspartate: step 1/3.</text>
</comment>
<keyword evidence="13" id="KW-0220">Diaminopimelate biosynthesis</keyword>
<reference evidence="20 21" key="1">
    <citation type="submission" date="2022-06" db="EMBL/GenBank/DDBJ databases">
        <title>Genomic Encyclopedia of Archaeal and Bacterial Type Strains, Phase II (KMG-II): from individual species to whole genera.</title>
        <authorList>
            <person name="Goeker M."/>
        </authorList>
    </citation>
    <scope>NUCLEOTIDE SEQUENCE [LARGE SCALE GENOMIC DNA]</scope>
    <source>
        <strain evidence="20 21">DSM 44255</strain>
    </source>
</reference>
<evidence type="ECO:0000256" key="5">
    <source>
        <dbReference type="ARBA" id="ARBA00010122"/>
    </source>
</evidence>
<feature type="domain" description="Aspartate/glutamate/uridylate kinase" evidence="18">
    <location>
        <begin position="3"/>
        <end position="232"/>
    </location>
</feature>
<dbReference type="Proteomes" id="UP001205185">
    <property type="component" value="Unassembled WGS sequence"/>
</dbReference>
<comment type="similarity">
    <text evidence="5 16">Belongs to the aspartokinase family.</text>
</comment>
<dbReference type="GO" id="GO:0016301">
    <property type="term" value="F:kinase activity"/>
    <property type="evidence" value="ECO:0007669"/>
    <property type="project" value="UniProtKB-KW"/>
</dbReference>
<protein>
    <recommendedName>
        <fullName evidence="7 16">Aspartokinase</fullName>
        <ecNumber evidence="6 16">2.7.2.4</ecNumber>
    </recommendedName>
</protein>
<keyword evidence="14" id="KW-0457">Lysine biosynthesis</keyword>
<evidence type="ECO:0000259" key="18">
    <source>
        <dbReference type="Pfam" id="PF00696"/>
    </source>
</evidence>
<dbReference type="PROSITE" id="PS00324">
    <property type="entry name" value="ASPARTOKINASE"/>
    <property type="match status" value="1"/>
</dbReference>
<name>A0ABT1I939_9PSEU</name>
<comment type="pathway">
    <text evidence="4 17">Amino-acid biosynthesis; L-threonine biosynthesis; L-threonine from L-aspartate: step 1/5.</text>
</comment>
<dbReference type="Gene3D" id="3.40.1160.10">
    <property type="entry name" value="Acetylglutamate kinase-like"/>
    <property type="match status" value="1"/>
</dbReference>
<accession>A0ABT1I939</accession>
<dbReference type="PIRSF" id="PIRSF000726">
    <property type="entry name" value="Asp_kin"/>
    <property type="match status" value="1"/>
</dbReference>
<keyword evidence="12" id="KW-0067">ATP-binding</keyword>
<dbReference type="InterPro" id="IPR036393">
    <property type="entry name" value="AceGlu_kinase-like_sf"/>
</dbReference>
<organism evidence="20 21">
    <name type="scientific">Actinokineospora diospyrosa</name>
    <dbReference type="NCBI Taxonomy" id="103728"/>
    <lineage>
        <taxon>Bacteria</taxon>
        <taxon>Bacillati</taxon>
        <taxon>Actinomycetota</taxon>
        <taxon>Actinomycetes</taxon>
        <taxon>Pseudonocardiales</taxon>
        <taxon>Pseudonocardiaceae</taxon>
        <taxon>Actinokineospora</taxon>
    </lineage>
</organism>
<dbReference type="InterPro" id="IPR054352">
    <property type="entry name" value="ACT_Aspartokinase"/>
</dbReference>
<evidence type="ECO:0000256" key="17">
    <source>
        <dbReference type="RuleBase" id="RU004249"/>
    </source>
</evidence>
<dbReference type="PANTHER" id="PTHR21499">
    <property type="entry name" value="ASPARTATE KINASE"/>
    <property type="match status" value="1"/>
</dbReference>
<comment type="function">
    <text evidence="1">Catalyzes the phosphorylation of the beta-carboxyl group of aspartic acid with ATP to yield 4-phospho-L-aspartate, which is involved in the branched biosynthetic pathway leading to the biosynthesis of amino acids lysine, threonine, isoleucine and methionine.</text>
</comment>
<evidence type="ECO:0000313" key="20">
    <source>
        <dbReference type="EMBL" id="MCP2269061.1"/>
    </source>
</evidence>
<comment type="pathway">
    <text evidence="2 17">Amino-acid biosynthesis; L-lysine biosynthesis via DAP pathway; (S)-tetrahydrodipicolinate from L-aspartate: step 1/4.</text>
</comment>
<evidence type="ECO:0000256" key="1">
    <source>
        <dbReference type="ARBA" id="ARBA00002843"/>
    </source>
</evidence>
<comment type="caution">
    <text evidence="20">The sequence shown here is derived from an EMBL/GenBank/DDBJ whole genome shotgun (WGS) entry which is preliminary data.</text>
</comment>
<dbReference type="InterPro" id="IPR045865">
    <property type="entry name" value="ACT-like_dom_sf"/>
</dbReference>
<comment type="catalytic activity">
    <reaction evidence="15 16">
        <text>L-aspartate + ATP = 4-phospho-L-aspartate + ADP</text>
        <dbReference type="Rhea" id="RHEA:23776"/>
        <dbReference type="ChEBI" id="CHEBI:29991"/>
        <dbReference type="ChEBI" id="CHEBI:30616"/>
        <dbReference type="ChEBI" id="CHEBI:57535"/>
        <dbReference type="ChEBI" id="CHEBI:456216"/>
        <dbReference type="EC" id="2.7.2.4"/>
    </reaction>
</comment>
<evidence type="ECO:0000256" key="11">
    <source>
        <dbReference type="ARBA" id="ARBA00022777"/>
    </source>
</evidence>
<evidence type="ECO:0000256" key="16">
    <source>
        <dbReference type="RuleBase" id="RU003448"/>
    </source>
</evidence>
<dbReference type="SUPFAM" id="SSF55021">
    <property type="entry name" value="ACT-like"/>
    <property type="match status" value="2"/>
</dbReference>
<dbReference type="PANTHER" id="PTHR21499:SF3">
    <property type="entry name" value="ASPARTOKINASE"/>
    <property type="match status" value="1"/>
</dbReference>
<dbReference type="CDD" id="cd04913">
    <property type="entry name" value="ACT_AKii-LysC-BS-like_1"/>
    <property type="match status" value="1"/>
</dbReference>
<dbReference type="EMBL" id="JAMTCO010000004">
    <property type="protein sequence ID" value="MCP2269061.1"/>
    <property type="molecule type" value="Genomic_DNA"/>
</dbReference>
<keyword evidence="21" id="KW-1185">Reference proteome</keyword>
<evidence type="ECO:0000256" key="8">
    <source>
        <dbReference type="ARBA" id="ARBA00022605"/>
    </source>
</evidence>
<dbReference type="CDD" id="cd04261">
    <property type="entry name" value="AAK_AKii-LysC-BS"/>
    <property type="match status" value="1"/>
</dbReference>
<dbReference type="SUPFAM" id="SSF53633">
    <property type="entry name" value="Carbamate kinase-like"/>
    <property type="match status" value="1"/>
</dbReference>
<dbReference type="InterPro" id="IPR001341">
    <property type="entry name" value="Asp_kinase"/>
</dbReference>
<dbReference type="EC" id="2.7.2.4" evidence="6 16"/>
<dbReference type="NCBIfam" id="NF005154">
    <property type="entry name" value="PRK06635.1-2"/>
    <property type="match status" value="1"/>
</dbReference>
<dbReference type="InterPro" id="IPR005260">
    <property type="entry name" value="Asp_kin_monofn"/>
</dbReference>
<evidence type="ECO:0000256" key="2">
    <source>
        <dbReference type="ARBA" id="ARBA00004766"/>
    </source>
</evidence>
<dbReference type="Gene3D" id="3.30.2130.10">
    <property type="entry name" value="VC0802-like"/>
    <property type="match status" value="1"/>
</dbReference>
<evidence type="ECO:0000256" key="4">
    <source>
        <dbReference type="ARBA" id="ARBA00005139"/>
    </source>
</evidence>
<evidence type="ECO:0000256" key="12">
    <source>
        <dbReference type="ARBA" id="ARBA00022840"/>
    </source>
</evidence>
<proteinExistence type="inferred from homology"/>
<dbReference type="NCBIfam" id="NF005155">
    <property type="entry name" value="PRK06635.1-4"/>
    <property type="match status" value="1"/>
</dbReference>
<keyword evidence="8 17" id="KW-0028">Amino-acid biosynthesis</keyword>
<gene>
    <name evidence="20" type="ORF">LV75_001549</name>
</gene>
<evidence type="ECO:0000256" key="15">
    <source>
        <dbReference type="ARBA" id="ARBA00047872"/>
    </source>
</evidence>